<dbReference type="InterPro" id="IPR011343">
    <property type="entry name" value="DeoC"/>
</dbReference>
<dbReference type="InterPro" id="IPR013785">
    <property type="entry name" value="Aldolase_TIM"/>
</dbReference>
<keyword evidence="6" id="KW-0704">Schiff base</keyword>
<dbReference type="PANTHER" id="PTHR12150">
    <property type="entry name" value="CLASS IV SAM-BINDING METHYLTRANSFERASE-RELATED"/>
    <property type="match status" value="1"/>
</dbReference>
<comment type="function">
    <text evidence="9">Catalyzes a reversible aldol reaction between acetaldehyde and D-glyceraldehyde 3-phosphate to generate 2-deoxy-D-ribose 5-phosphate.</text>
</comment>
<accession>A0A370BWE8</accession>
<dbReference type="EC" id="4.1.2.4" evidence="3"/>
<feature type="region of interest" description="Disordered" evidence="10">
    <location>
        <begin position="59"/>
        <end position="93"/>
    </location>
</feature>
<comment type="similarity">
    <text evidence="1">Belongs to the class IV-like SAM-binding methyltransferase superfamily.</text>
</comment>
<dbReference type="SMART" id="SM01133">
    <property type="entry name" value="DeoC"/>
    <property type="match status" value="1"/>
</dbReference>
<dbReference type="CDD" id="cd18086">
    <property type="entry name" value="HsC9orf114-like"/>
    <property type="match status" value="1"/>
</dbReference>
<dbReference type="Pfam" id="PF02598">
    <property type="entry name" value="Methyltrn_RNA_3"/>
    <property type="match status" value="1"/>
</dbReference>
<dbReference type="InterPro" id="IPR029026">
    <property type="entry name" value="tRNA_m1G_MTases_N"/>
</dbReference>
<sequence>MSSEPKTYVSGGRVLASPPITVRIIRFVENIYLFLGLYFVSLFSLDPYTAAQNSRFNVTRSGKTPDTRARWGSGGGGGGGSWGPGGGGGPGGPGRRIGRVDDIRGPEWSTAIICVIYQSYPQGHKRHILHHTMATPQTDAEWATLISSIQQSLPTNFPSYDVSSEINRTIDHTQLALTATEQQIDDLCQEAIQHRFATVCVRLNHVSRAVQNLQEHPAVGVACVVGFHEGTYKTDEKTAEVKEAVSLGASELDMVLNYPLLQAGKYMDVYTDVLEVRKAAPAPVGLKVILETSQLSREQIIAGSVLACVAGADYIKTSTGFNGPGASLENVTLMRATANLVGKGTKVKASGGVRSAEDCRKMLQAGAARIGSSSGVKIMQEEKTGVASSKRSSLKVSSSSSTSPSRPSASPSSRRPEMRRPNYKRRKTTHEDSPPSHHNGTTDPLFTEKPSAVFTPKGGRSHTLSVAIPGSIIDNAHSVEQKTFLAGVIARALAVFCVDEVVVFDDNEYGAHCDYYDHRVSYDSPIAKTRDQVDGDTSSPKAYTANSDPSHFLTHVLSYLETPPYLRKHLFRIHPNLRTAGLLPSLDMPHHLRANEWCDFREGIVVPSSARKSNPASKITQMSKDHPFHRRNSSTNNGPATIVDTGLSQKIVLPNIHLPEHARVTVRFLQHEFPYAEPVHPSTPRAEAGYYWGYYVRRCRSLSSVFTECPYDGGYDLSFGTSERGVPVSAVLEEKPQQAHDRYKQGHSFCRDQISPDFQHILVVFGGVAGIEAAVRNDPQLRDMAIRPSDAGKLFDYWVNFLPGQGSRTIRTEEAVWMGLTSLQGLLDGTHRLRKAYRCDHDG</sequence>
<dbReference type="Gene3D" id="3.20.20.70">
    <property type="entry name" value="Aldolase class I"/>
    <property type="match status" value="1"/>
</dbReference>
<evidence type="ECO:0000256" key="5">
    <source>
        <dbReference type="ARBA" id="ARBA00023239"/>
    </source>
</evidence>
<dbReference type="PANTHER" id="PTHR12150:SF13">
    <property type="entry name" value="METHYLTRANSFERASE C9ORF114-RELATED"/>
    <property type="match status" value="1"/>
</dbReference>
<reference evidence="11 12" key="1">
    <citation type="submission" date="2018-07" db="EMBL/GenBank/DDBJ databases">
        <title>Section-level genome sequencing of Aspergillus section Nigri to investigate inter- and intra-species variation.</title>
        <authorList>
            <consortium name="DOE Joint Genome Institute"/>
            <person name="Vesth T.C."/>
            <person name="Nybo J.L."/>
            <person name="Theobald S."/>
            <person name="Frisvad J.C."/>
            <person name="Larsen T.O."/>
            <person name="Nielsen K.F."/>
            <person name="Hoof J.B."/>
            <person name="Brandl J."/>
            <person name="Salamov A."/>
            <person name="Riley R."/>
            <person name="Gladden J.M."/>
            <person name="Phatale P."/>
            <person name="Nielsen M.T."/>
            <person name="Lyhne E.K."/>
            <person name="Kogle M.E."/>
            <person name="Strasser K."/>
            <person name="McDonnell E."/>
            <person name="Barry K."/>
            <person name="Clum A."/>
            <person name="Chen C."/>
            <person name="Nolan M."/>
            <person name="Sandor L."/>
            <person name="Kuo A."/>
            <person name="Lipzen A."/>
            <person name="Hainaut M."/>
            <person name="Drula E."/>
            <person name="Tsang A."/>
            <person name="Magnuson J.K."/>
            <person name="Henrissat B."/>
            <person name="Wiebenga A."/>
            <person name="Simmons B.A."/>
            <person name="Makela M.R."/>
            <person name="De vries R.P."/>
            <person name="Grigoriev I.V."/>
            <person name="Mortensen U.H."/>
            <person name="Baker S.E."/>
            <person name="Andersen M.R."/>
        </authorList>
    </citation>
    <scope>NUCLEOTIDE SEQUENCE [LARGE SCALE GENOMIC DNA]</scope>
    <source>
        <strain evidence="11 12">ATCC 13496</strain>
    </source>
</reference>
<evidence type="ECO:0000256" key="8">
    <source>
        <dbReference type="ARBA" id="ARBA00048791"/>
    </source>
</evidence>
<dbReference type="VEuPathDB" id="FungiDB:M747DRAFT_284922"/>
<dbReference type="HAMAP" id="MF_00114">
    <property type="entry name" value="DeoC_type1"/>
    <property type="match status" value="1"/>
</dbReference>
<feature type="compositionally biased region" description="Polar residues" evidence="10">
    <location>
        <begin position="611"/>
        <end position="622"/>
    </location>
</feature>
<dbReference type="InterPro" id="IPR002915">
    <property type="entry name" value="DeoC/FbaB/LacD_aldolase"/>
</dbReference>
<evidence type="ECO:0000313" key="11">
    <source>
        <dbReference type="EMBL" id="RDH17441.1"/>
    </source>
</evidence>
<evidence type="ECO:0000256" key="4">
    <source>
        <dbReference type="ARBA" id="ARBA00022490"/>
    </source>
</evidence>
<evidence type="ECO:0000256" key="2">
    <source>
        <dbReference type="ARBA" id="ARBA00010936"/>
    </source>
</evidence>
<name>A0A370BWE8_ASPNG</name>
<dbReference type="Pfam" id="PF01791">
    <property type="entry name" value="DeoC"/>
    <property type="match status" value="1"/>
</dbReference>
<dbReference type="FunFam" id="3.20.20.70:FF:000198">
    <property type="entry name" value="Deoxyribose-phosphate aldolase"/>
    <property type="match status" value="1"/>
</dbReference>
<comment type="similarity">
    <text evidence="2">Belongs to the DeoC/FbaB aldolase family. DeoC type 1 subfamily.</text>
</comment>
<dbReference type="Proteomes" id="UP000253845">
    <property type="component" value="Unassembled WGS sequence"/>
</dbReference>
<dbReference type="GO" id="GO:0004139">
    <property type="term" value="F:deoxyribose-phosphate aldolase activity"/>
    <property type="evidence" value="ECO:0007669"/>
    <property type="project" value="UniProtKB-EC"/>
</dbReference>
<feature type="compositionally biased region" description="Low complexity" evidence="10">
    <location>
        <begin position="388"/>
        <end position="413"/>
    </location>
</feature>
<dbReference type="EMBL" id="KZ851930">
    <property type="protein sequence ID" value="RDH17441.1"/>
    <property type="molecule type" value="Genomic_DNA"/>
</dbReference>
<protein>
    <recommendedName>
        <fullName evidence="3">deoxyribose-phosphate aldolase</fullName>
        <ecNumber evidence="3">4.1.2.4</ecNumber>
    </recommendedName>
    <alternativeName>
        <fullName evidence="7">2-deoxy-D-ribose 5-phosphate aldolase</fullName>
    </alternativeName>
</protein>
<dbReference type="GO" id="GO:0046386">
    <property type="term" value="P:deoxyribose phosphate catabolic process"/>
    <property type="evidence" value="ECO:0007669"/>
    <property type="project" value="UniProtKB-UniPathway"/>
</dbReference>
<dbReference type="SUPFAM" id="SSF51569">
    <property type="entry name" value="Aldolase"/>
    <property type="match status" value="1"/>
</dbReference>
<evidence type="ECO:0000256" key="10">
    <source>
        <dbReference type="SAM" id="MobiDB-lite"/>
    </source>
</evidence>
<evidence type="ECO:0000256" key="3">
    <source>
        <dbReference type="ARBA" id="ARBA00012515"/>
    </source>
</evidence>
<evidence type="ECO:0000256" key="9">
    <source>
        <dbReference type="ARBA" id="ARBA00056337"/>
    </source>
</evidence>
<gene>
    <name evidence="11" type="ORF">M747DRAFT_284922</name>
</gene>
<dbReference type="InterPro" id="IPR029028">
    <property type="entry name" value="Alpha/beta_knot_MTases"/>
</dbReference>
<dbReference type="AlphaFoldDB" id="A0A370BWE8"/>
<dbReference type="SUPFAM" id="SSF75217">
    <property type="entry name" value="alpha/beta knot"/>
    <property type="match status" value="1"/>
</dbReference>
<dbReference type="CDD" id="cd00959">
    <property type="entry name" value="DeoC"/>
    <property type="match status" value="1"/>
</dbReference>
<feature type="compositionally biased region" description="Gly residues" evidence="10">
    <location>
        <begin position="72"/>
        <end position="93"/>
    </location>
</feature>
<proteinExistence type="inferred from homology"/>
<evidence type="ECO:0000313" key="12">
    <source>
        <dbReference type="Proteomes" id="UP000253845"/>
    </source>
</evidence>
<feature type="region of interest" description="Disordered" evidence="10">
    <location>
        <begin position="611"/>
        <end position="638"/>
    </location>
</feature>
<feature type="region of interest" description="Disordered" evidence="10">
    <location>
        <begin position="381"/>
        <end position="448"/>
    </location>
</feature>
<dbReference type="InterPro" id="IPR003750">
    <property type="entry name" value="Put_MeTrfase-C9orf114-like"/>
</dbReference>
<dbReference type="GO" id="GO:0009264">
    <property type="term" value="P:deoxyribonucleotide catabolic process"/>
    <property type="evidence" value="ECO:0007669"/>
    <property type="project" value="InterPro"/>
</dbReference>
<evidence type="ECO:0000256" key="6">
    <source>
        <dbReference type="ARBA" id="ARBA00023270"/>
    </source>
</evidence>
<comment type="catalytic activity">
    <reaction evidence="8">
        <text>2-deoxy-D-ribose 5-phosphate = D-glyceraldehyde 3-phosphate + acetaldehyde</text>
        <dbReference type="Rhea" id="RHEA:12821"/>
        <dbReference type="ChEBI" id="CHEBI:15343"/>
        <dbReference type="ChEBI" id="CHEBI:59776"/>
        <dbReference type="ChEBI" id="CHEBI:62877"/>
        <dbReference type="EC" id="4.1.2.4"/>
    </reaction>
</comment>
<evidence type="ECO:0000256" key="1">
    <source>
        <dbReference type="ARBA" id="ARBA00009841"/>
    </source>
</evidence>
<dbReference type="GO" id="GO:0005737">
    <property type="term" value="C:cytoplasm"/>
    <property type="evidence" value="ECO:0007669"/>
    <property type="project" value="InterPro"/>
</dbReference>
<dbReference type="Gene3D" id="3.40.1280.10">
    <property type="match status" value="2"/>
</dbReference>
<keyword evidence="5" id="KW-0456">Lyase</keyword>
<organism evidence="11 12">
    <name type="scientific">Aspergillus niger ATCC 13496</name>
    <dbReference type="NCBI Taxonomy" id="1353008"/>
    <lineage>
        <taxon>Eukaryota</taxon>
        <taxon>Fungi</taxon>
        <taxon>Dikarya</taxon>
        <taxon>Ascomycota</taxon>
        <taxon>Pezizomycotina</taxon>
        <taxon>Eurotiomycetes</taxon>
        <taxon>Eurotiomycetidae</taxon>
        <taxon>Eurotiales</taxon>
        <taxon>Aspergillaceae</taxon>
        <taxon>Aspergillus</taxon>
        <taxon>Aspergillus subgen. Circumdati</taxon>
    </lineage>
</organism>
<evidence type="ECO:0000256" key="7">
    <source>
        <dbReference type="ARBA" id="ARBA00032755"/>
    </source>
</evidence>
<dbReference type="UniPathway" id="UPA00002">
    <property type="reaction ID" value="UER00468"/>
</dbReference>
<dbReference type="InterPro" id="IPR028581">
    <property type="entry name" value="DeoC_typeI"/>
</dbReference>
<dbReference type="NCBIfam" id="TIGR00126">
    <property type="entry name" value="deoC"/>
    <property type="match status" value="1"/>
</dbReference>
<keyword evidence="4" id="KW-0963">Cytoplasm</keyword>